<dbReference type="Proteomes" id="UP001153714">
    <property type="component" value="Chromosome 2"/>
</dbReference>
<name>A0A9P0C5Y4_9NEOP</name>
<accession>A0A9P0C5Y4</accession>
<reference evidence="2" key="1">
    <citation type="submission" date="2021-12" db="EMBL/GenBank/DDBJ databases">
        <authorList>
            <person name="King R."/>
        </authorList>
    </citation>
    <scope>NUCLEOTIDE SEQUENCE</scope>
</reference>
<protein>
    <submittedName>
        <fullName evidence="2">Uncharacterized protein</fullName>
    </submittedName>
</protein>
<proteinExistence type="predicted"/>
<keyword evidence="3" id="KW-1185">Reference proteome</keyword>
<dbReference type="AlphaFoldDB" id="A0A9P0C5Y4"/>
<feature type="compositionally biased region" description="Polar residues" evidence="1">
    <location>
        <begin position="150"/>
        <end position="165"/>
    </location>
</feature>
<gene>
    <name evidence="2" type="ORF">DIATSA_LOCUS6329</name>
</gene>
<organism evidence="2 3">
    <name type="scientific">Diatraea saccharalis</name>
    <name type="common">sugarcane borer</name>
    <dbReference type="NCBI Taxonomy" id="40085"/>
    <lineage>
        <taxon>Eukaryota</taxon>
        <taxon>Metazoa</taxon>
        <taxon>Ecdysozoa</taxon>
        <taxon>Arthropoda</taxon>
        <taxon>Hexapoda</taxon>
        <taxon>Insecta</taxon>
        <taxon>Pterygota</taxon>
        <taxon>Neoptera</taxon>
        <taxon>Endopterygota</taxon>
        <taxon>Lepidoptera</taxon>
        <taxon>Glossata</taxon>
        <taxon>Ditrysia</taxon>
        <taxon>Pyraloidea</taxon>
        <taxon>Crambidae</taxon>
        <taxon>Crambinae</taxon>
        <taxon>Diatraea</taxon>
    </lineage>
</organism>
<dbReference type="EMBL" id="OU893333">
    <property type="protein sequence ID" value="CAH0755597.1"/>
    <property type="molecule type" value="Genomic_DNA"/>
</dbReference>
<reference evidence="2" key="2">
    <citation type="submission" date="2022-10" db="EMBL/GenBank/DDBJ databases">
        <authorList>
            <consortium name="ENA_rothamsted_submissions"/>
            <consortium name="culmorum"/>
            <person name="King R."/>
        </authorList>
    </citation>
    <scope>NUCLEOTIDE SEQUENCE</scope>
</reference>
<evidence type="ECO:0000256" key="1">
    <source>
        <dbReference type="SAM" id="MobiDB-lite"/>
    </source>
</evidence>
<evidence type="ECO:0000313" key="2">
    <source>
        <dbReference type="EMBL" id="CAH0755597.1"/>
    </source>
</evidence>
<sequence length="293" mass="32048">MTWEKIGEFLPNLKDELFPQAKESAASDVPGSVQTPLVVPNLMAVPNSTPPNPISNSPPDRHPVHAQTPIHSGQTSPVTIVTPIVTPVTPTVTPGMVPIRNPLYDQAGLTSSVLLQPLNEMISTPIGISIQSQIPILYPQTTTELLQTQNAPTQPSKTELNSVSTEPMLPHPVEPVDIQRGELYAEYLTNPYHETKDLSSKDATLYDPESLTIDRTVQSHESSDLRNPLLDVLEKQKSLSANATPMHNANKAQFGSSDNVRQESSIFNFTSYFGSVNERNSEVFDTLMSTQEG</sequence>
<evidence type="ECO:0000313" key="3">
    <source>
        <dbReference type="Proteomes" id="UP001153714"/>
    </source>
</evidence>
<feature type="region of interest" description="Disordered" evidence="1">
    <location>
        <begin position="150"/>
        <end position="170"/>
    </location>
</feature>
<dbReference type="OrthoDB" id="10258608at2759"/>